<reference evidence="1 2" key="1">
    <citation type="submission" date="2010-12" db="EMBL/GenBank/DDBJ databases">
        <authorList>
            <person name="Muzny D."/>
            <person name="Qin X."/>
            <person name="Deng J."/>
            <person name="Jiang H."/>
            <person name="Liu Y."/>
            <person name="Qu J."/>
            <person name="Song X.-Z."/>
            <person name="Zhang L."/>
            <person name="Thornton R."/>
            <person name="Coyle M."/>
            <person name="Francisco L."/>
            <person name="Jackson L."/>
            <person name="Javaid M."/>
            <person name="Korchina V."/>
            <person name="Kovar C."/>
            <person name="Mata R."/>
            <person name="Mathew T."/>
            <person name="Ngo R."/>
            <person name="Nguyen L."/>
            <person name="Nguyen N."/>
            <person name="Okwuonu G."/>
            <person name="Ongeri F."/>
            <person name="Pham C."/>
            <person name="Simmons D."/>
            <person name="Wilczek-Boney K."/>
            <person name="Hale W."/>
            <person name="Jakkamsetti A."/>
            <person name="Pham P."/>
            <person name="Ruth R."/>
            <person name="San Lucas F."/>
            <person name="Warren J."/>
            <person name="Zhang J."/>
            <person name="Zhao Z."/>
            <person name="Zhou C."/>
            <person name="Zhu D."/>
            <person name="Lee S."/>
            <person name="Bess C."/>
            <person name="Blankenburg K."/>
            <person name="Forbes L."/>
            <person name="Fu Q."/>
            <person name="Gubbala S."/>
            <person name="Hirani K."/>
            <person name="Jayaseelan J.C."/>
            <person name="Lara F."/>
            <person name="Munidasa M."/>
            <person name="Palculict T."/>
            <person name="Patil S."/>
            <person name="Pu L.-L."/>
            <person name="Saada N."/>
            <person name="Tang L."/>
            <person name="Weissenberger G."/>
            <person name="Zhu Y."/>
            <person name="Hemphill L."/>
            <person name="Shang Y."/>
            <person name="Youmans B."/>
            <person name="Ayvaz T."/>
            <person name="Ross M."/>
            <person name="Santibanez J."/>
            <person name="Aqrawi P."/>
            <person name="Gross S."/>
            <person name="Joshi V."/>
            <person name="Fowler G."/>
            <person name="Nazareth L."/>
            <person name="Reid J."/>
            <person name="Worley K."/>
            <person name="Petrosino J."/>
            <person name="Highlander S."/>
            <person name="Gibbs R."/>
        </authorList>
    </citation>
    <scope>NUCLEOTIDE SEQUENCE [LARGE SCALE GENOMIC DNA]</scope>
    <source>
        <strain evidence="1 2">DSM 15606</strain>
    </source>
</reference>
<evidence type="ECO:0000313" key="1">
    <source>
        <dbReference type="EMBL" id="EFV03614.1"/>
    </source>
</evidence>
<sequence>MTLQSTSNWCAINVVSCGCLVQIARNLAVNLMELCFASKYVLISMNLCFVFSHKL</sequence>
<evidence type="ECO:0000313" key="2">
    <source>
        <dbReference type="Proteomes" id="UP000003874"/>
    </source>
</evidence>
<dbReference type="AlphaFoldDB" id="E6MS01"/>
<organism evidence="1 2">
    <name type="scientific">Segatella salivae DSM 15606</name>
    <dbReference type="NCBI Taxonomy" id="888832"/>
    <lineage>
        <taxon>Bacteria</taxon>
        <taxon>Pseudomonadati</taxon>
        <taxon>Bacteroidota</taxon>
        <taxon>Bacteroidia</taxon>
        <taxon>Bacteroidales</taxon>
        <taxon>Prevotellaceae</taxon>
        <taxon>Segatella</taxon>
    </lineage>
</organism>
<dbReference type="Proteomes" id="UP000003874">
    <property type="component" value="Unassembled WGS sequence"/>
</dbReference>
<dbReference type="HOGENOM" id="CLU_3028572_0_0_10"/>
<comment type="caution">
    <text evidence="1">The sequence shown here is derived from an EMBL/GenBank/DDBJ whole genome shotgun (WGS) entry which is preliminary data.</text>
</comment>
<dbReference type="EMBL" id="AEQO01000175">
    <property type="protein sequence ID" value="EFV03614.1"/>
    <property type="molecule type" value="Genomic_DNA"/>
</dbReference>
<protein>
    <submittedName>
        <fullName evidence="1">Uncharacterized protein</fullName>
    </submittedName>
</protein>
<dbReference type="STRING" id="888832.HMPREF9420_2269"/>
<keyword evidence="2" id="KW-1185">Reference proteome</keyword>
<gene>
    <name evidence="1" type="ORF">HMPREF9420_2269</name>
</gene>
<accession>E6MS01</accession>
<proteinExistence type="predicted"/>
<name>E6MS01_9BACT</name>